<dbReference type="EMBL" id="LN718756">
    <property type="protein sequence ID" value="CEP06842.1"/>
    <property type="molecule type" value="Genomic_DNA"/>
</dbReference>
<evidence type="ECO:0000313" key="2">
    <source>
        <dbReference type="Proteomes" id="UP000054107"/>
    </source>
</evidence>
<organism evidence="1 2">
    <name type="scientific">Parasitella parasitica</name>
    <dbReference type="NCBI Taxonomy" id="35722"/>
    <lineage>
        <taxon>Eukaryota</taxon>
        <taxon>Fungi</taxon>
        <taxon>Fungi incertae sedis</taxon>
        <taxon>Mucoromycota</taxon>
        <taxon>Mucoromycotina</taxon>
        <taxon>Mucoromycetes</taxon>
        <taxon>Mucorales</taxon>
        <taxon>Mucorineae</taxon>
        <taxon>Mucoraceae</taxon>
        <taxon>Parasitella</taxon>
    </lineage>
</organism>
<dbReference type="OrthoDB" id="5598377at2759"/>
<evidence type="ECO:0000313" key="1">
    <source>
        <dbReference type="EMBL" id="CEP06842.1"/>
    </source>
</evidence>
<name>A0A0B7MP18_9FUNG</name>
<dbReference type="Proteomes" id="UP000054107">
    <property type="component" value="Unassembled WGS sequence"/>
</dbReference>
<gene>
    <name evidence="1" type="primary">PARPA_00094.1 scaffold 263</name>
</gene>
<accession>A0A0B7MP18</accession>
<reference evidence="1 2" key="1">
    <citation type="submission" date="2014-09" db="EMBL/GenBank/DDBJ databases">
        <authorList>
            <person name="Ellenberger Sabrina"/>
        </authorList>
    </citation>
    <scope>NUCLEOTIDE SEQUENCE [LARGE SCALE GENOMIC DNA]</scope>
    <source>
        <strain evidence="1 2">CBS 412.66</strain>
    </source>
</reference>
<sequence>MIESVTFEDLCDAFSRAPTTSSPGMDGLPYQLFRWIVANSAWREIALATFNNALKHSDIPLSWLESCIVLYKSCRIAQALKRCLA</sequence>
<evidence type="ECO:0008006" key="3">
    <source>
        <dbReference type="Google" id="ProtNLM"/>
    </source>
</evidence>
<protein>
    <recommendedName>
        <fullName evidence="3">Reverse transcriptase domain-containing protein</fullName>
    </recommendedName>
</protein>
<dbReference type="AlphaFoldDB" id="A0A0B7MP18"/>
<keyword evidence="2" id="KW-1185">Reference proteome</keyword>
<proteinExistence type="predicted"/>